<feature type="transmembrane region" description="Helical" evidence="3">
    <location>
        <begin position="276"/>
        <end position="296"/>
    </location>
</feature>
<sequence length="308" mass="34860">MTPTTTTKKEKSKEHQFVENLEDIPNLIEDESPMQPQTIEQSQPEYHENVNEQIKDNTNSSVLSGTTSKYIRKVNVGKVGGMSSYIDYKSNKDAKKLLNVILNDLDKKWDAKALMFKQVAKAQRSLRKKSEEDYKVLSQKYHRLISDYDLLKKTSEDVSKFMPKDIQVLRLHIHEAEDRLAAHHASIQPLNDELNETKGKNAEYLDTIYHLDGKLNESDGQLAIARNHLESAQNDSSLLRIQMETLREQQRENEAIIASLKASKEVQGLIENFNPITAILVLTVAYLLACVLGLAADPIKIAMISTGV</sequence>
<dbReference type="GeneID" id="18472839"/>
<dbReference type="HOGENOM" id="CLU_814327_0_0_1"/>
<evidence type="ECO:0000313" key="5">
    <source>
        <dbReference type="Proteomes" id="UP000005242"/>
    </source>
</evidence>
<dbReference type="KEGG" id="wse:WALSEDRAFT_56709"/>
<dbReference type="RefSeq" id="XP_006957129.1">
    <property type="nucleotide sequence ID" value="XM_006957067.1"/>
</dbReference>
<name>I4YGK4_WALMC</name>
<accession>I4YGK4</accession>
<proteinExistence type="predicted"/>
<evidence type="ECO:0000313" key="4">
    <source>
        <dbReference type="EMBL" id="EIM23096.1"/>
    </source>
</evidence>
<gene>
    <name evidence="4" type="ORF">WALSEDRAFT_56709</name>
</gene>
<keyword evidence="3" id="KW-1133">Transmembrane helix</keyword>
<dbReference type="OrthoDB" id="3363186at2759"/>
<keyword evidence="3" id="KW-0812">Transmembrane</keyword>
<keyword evidence="1" id="KW-0175">Coiled coil</keyword>
<evidence type="ECO:0000256" key="3">
    <source>
        <dbReference type="SAM" id="Phobius"/>
    </source>
</evidence>
<feature type="compositionally biased region" description="Basic and acidic residues" evidence="2">
    <location>
        <begin position="7"/>
        <end position="17"/>
    </location>
</feature>
<reference evidence="4 5" key="1">
    <citation type="journal article" date="2012" name="Fungal Genet. Biol.">
        <title>The genome of the xerotolerant mold Wallemia sebi reveals adaptations to osmotic stress and suggests cryptic sexual reproduction.</title>
        <authorList>
            <person name="Padamsee M."/>
            <person name="Kumar T.K.A."/>
            <person name="Riley R."/>
            <person name="Binder M."/>
            <person name="Boyd A."/>
            <person name="Calvo A.M."/>
            <person name="Furukawa K."/>
            <person name="Hesse C."/>
            <person name="Hohmann S."/>
            <person name="James T.Y."/>
            <person name="LaButti K."/>
            <person name="Lapidus A."/>
            <person name="Lindquist E."/>
            <person name="Lucas S."/>
            <person name="Miller K."/>
            <person name="Shantappa S."/>
            <person name="Grigoriev I.V."/>
            <person name="Hibbett D.S."/>
            <person name="McLaughlin D.J."/>
            <person name="Spatafora J.W."/>
            <person name="Aime M.C."/>
        </authorList>
    </citation>
    <scope>NUCLEOTIDE SEQUENCE [LARGE SCALE GENOMIC DNA]</scope>
    <source>
        <strain evidence="5">ATCC MYA-4683 / CBS 633.66</strain>
    </source>
</reference>
<dbReference type="AlphaFoldDB" id="I4YGK4"/>
<evidence type="ECO:0000256" key="2">
    <source>
        <dbReference type="SAM" id="MobiDB-lite"/>
    </source>
</evidence>
<feature type="compositionally biased region" description="Polar residues" evidence="2">
    <location>
        <begin position="34"/>
        <end position="44"/>
    </location>
</feature>
<keyword evidence="5" id="KW-1185">Reference proteome</keyword>
<feature type="region of interest" description="Disordered" evidence="2">
    <location>
        <begin position="1"/>
        <end position="47"/>
    </location>
</feature>
<feature type="coiled-coil region" evidence="1">
    <location>
        <begin position="215"/>
        <end position="249"/>
    </location>
</feature>
<dbReference type="OMA" id="RECEQIH"/>
<dbReference type="Proteomes" id="UP000005242">
    <property type="component" value="Unassembled WGS sequence"/>
</dbReference>
<evidence type="ECO:0000256" key="1">
    <source>
        <dbReference type="SAM" id="Coils"/>
    </source>
</evidence>
<organism evidence="4 5">
    <name type="scientific">Wallemia mellicola (strain ATCC MYA-4683 / CBS 633.66)</name>
    <name type="common">Wallemia sebi (CBS 633.66)</name>
    <dbReference type="NCBI Taxonomy" id="671144"/>
    <lineage>
        <taxon>Eukaryota</taxon>
        <taxon>Fungi</taxon>
        <taxon>Dikarya</taxon>
        <taxon>Basidiomycota</taxon>
        <taxon>Wallemiomycotina</taxon>
        <taxon>Wallemiomycetes</taxon>
        <taxon>Wallemiales</taxon>
        <taxon>Wallemiaceae</taxon>
        <taxon>Wallemia</taxon>
    </lineage>
</organism>
<dbReference type="EMBL" id="JH668226">
    <property type="protein sequence ID" value="EIM23096.1"/>
    <property type="molecule type" value="Genomic_DNA"/>
</dbReference>
<protein>
    <submittedName>
        <fullName evidence="4">Uncharacterized protein</fullName>
    </submittedName>
</protein>
<keyword evidence="3" id="KW-0472">Membrane</keyword>
<dbReference type="InParanoid" id="I4YGK4"/>